<dbReference type="Proteomes" id="UP001164746">
    <property type="component" value="Chromosome 2"/>
</dbReference>
<evidence type="ECO:0000259" key="2">
    <source>
        <dbReference type="Pfam" id="PF25757"/>
    </source>
</evidence>
<feature type="domain" description="Dynein axonemal assembly factor 5 HEAT-repeat" evidence="1">
    <location>
        <begin position="315"/>
        <end position="507"/>
    </location>
</feature>
<evidence type="ECO:0000313" key="3">
    <source>
        <dbReference type="EMBL" id="WAQ97641.1"/>
    </source>
</evidence>
<keyword evidence="4" id="KW-1185">Reference proteome</keyword>
<gene>
    <name evidence="3" type="ORF">MAR_030331</name>
</gene>
<evidence type="ECO:0000259" key="1">
    <source>
        <dbReference type="Pfam" id="PF24573"/>
    </source>
</evidence>
<organism evidence="3 4">
    <name type="scientific">Mya arenaria</name>
    <name type="common">Soft-shell clam</name>
    <dbReference type="NCBI Taxonomy" id="6604"/>
    <lineage>
        <taxon>Eukaryota</taxon>
        <taxon>Metazoa</taxon>
        <taxon>Spiralia</taxon>
        <taxon>Lophotrochozoa</taxon>
        <taxon>Mollusca</taxon>
        <taxon>Bivalvia</taxon>
        <taxon>Autobranchia</taxon>
        <taxon>Heteroconchia</taxon>
        <taxon>Euheterodonta</taxon>
        <taxon>Imparidentia</taxon>
        <taxon>Neoheterodontei</taxon>
        <taxon>Myida</taxon>
        <taxon>Myoidea</taxon>
        <taxon>Myidae</taxon>
        <taxon>Mya</taxon>
    </lineage>
</organism>
<reference evidence="3" key="1">
    <citation type="submission" date="2022-11" db="EMBL/GenBank/DDBJ databases">
        <title>Centuries of genome instability and evolution in soft-shell clam transmissible cancer (bioRxiv).</title>
        <authorList>
            <person name="Hart S.F.M."/>
            <person name="Yonemitsu M.A."/>
            <person name="Giersch R.M."/>
            <person name="Beal B.F."/>
            <person name="Arriagada G."/>
            <person name="Davis B.W."/>
            <person name="Ostrander E.A."/>
            <person name="Goff S.P."/>
            <person name="Metzger M.J."/>
        </authorList>
    </citation>
    <scope>NUCLEOTIDE SEQUENCE</scope>
    <source>
        <strain evidence="3">MELC-2E11</strain>
        <tissue evidence="3">Siphon/mantle</tissue>
    </source>
</reference>
<dbReference type="EMBL" id="CP111013">
    <property type="protein sequence ID" value="WAQ97641.1"/>
    <property type="molecule type" value="Genomic_DNA"/>
</dbReference>
<dbReference type="InterPro" id="IPR016024">
    <property type="entry name" value="ARM-type_fold"/>
</dbReference>
<dbReference type="InterPro" id="IPR056497">
    <property type="entry name" value="HEAT_DAAF5"/>
</dbReference>
<dbReference type="InterPro" id="IPR052623">
    <property type="entry name" value="DAAF5"/>
</dbReference>
<sequence>MASTDQNSNAVIQGLARHLNCLGEDNKMARRRALESIRKDTVNRKPILTAEETKPILNEILKPLLKEFSDSVEKCRELALEIISDFLRRVNDPEEYLPYVMPVMVQRLGQQDIVEPSEEIRLQLVTFMHEILERSGKELSVYLDDLIKILQKTLIDPYSEVKKVSCQCVTTVAKAIPAYFYQQSESLIKPLLMSISHQHSKVRTTVIYTIGDTIQYGHNKHLETVVSHLAQRLFDLNPAVRMAVTKVVGNWMLDLMDRYSFWNKLIPLLLTSLSDEQPEIREVADSLWHDVGLKFANENEEELKDKMDFPKQEYSHYPPGVERPNLGCRTLMFRNMSKILPALMRDVQDWVVDTRKKSSALLYHILLNGEEYITQHMEIITAGMFKACADDEKEVVKNMQKAAELIGYFVEVEIWSKLILKTVRASQSYPSIMVLGAVIRGTQQARLQPHLPNILDTLYNPEVCQSIQVAVQQQLLLCVEGVMSVLGTGVQECGQTVFNLLHTVLALQQGDLIRDKAHELIGCLADHEGLTDRRELYRVHTKPLLASFEDTYQIWTTHSAERLVFDVVILEAGPVVGELLDEVVPILAANFHPDKEPEVRLKCFSLLSHLVMNSSDTINSGNRFGEFAEIVLRDMILPNCVWKAGRVAAAIRTTAVSCAWALLQSGALSLDKLEPVLDNFVTQMLACMDDDNKGTRLVACRVMTRTFDLAGPKINQDRLHNMYVELLKRLDDSSDEIRLMVARTFQAYLHCFEQAYDVQLYRAHLEAMYKGLLVHLDDPDEKIQEAVLGVLKKAGSLLPALMLQEVEGSRHKHRSDRYCEQLIQHLKSLKTDP</sequence>
<name>A0ABY7DM11_MYAAR</name>
<protein>
    <submittedName>
        <fullName evidence="3">DAAF5-like protein</fullName>
    </submittedName>
</protein>
<feature type="domain" description="Dynein axonemal assembly factor 5 TPR repeats" evidence="2">
    <location>
        <begin position="21"/>
        <end position="306"/>
    </location>
</feature>
<proteinExistence type="predicted"/>
<dbReference type="PANTHER" id="PTHR16216:SF2">
    <property type="entry name" value="DYNEIN AXONEMAL ASSEMBLY FACTOR 5"/>
    <property type="match status" value="1"/>
</dbReference>
<dbReference type="Pfam" id="PF25757">
    <property type="entry name" value="TPR_DNAAF5"/>
    <property type="match status" value="1"/>
</dbReference>
<dbReference type="SUPFAM" id="SSF48371">
    <property type="entry name" value="ARM repeat"/>
    <property type="match status" value="1"/>
</dbReference>
<dbReference type="InterPro" id="IPR011989">
    <property type="entry name" value="ARM-like"/>
</dbReference>
<dbReference type="Pfam" id="PF24573">
    <property type="entry name" value="HEAT_DAAF5"/>
    <property type="match status" value="1"/>
</dbReference>
<dbReference type="Gene3D" id="1.25.10.10">
    <property type="entry name" value="Leucine-rich Repeat Variant"/>
    <property type="match status" value="2"/>
</dbReference>
<dbReference type="InterPro" id="IPR057978">
    <property type="entry name" value="TPR_DAAF5"/>
</dbReference>
<accession>A0ABY7DM11</accession>
<dbReference type="PANTHER" id="PTHR16216">
    <property type="entry name" value="DYNEIN ASSEMBLY FACTOR 5, AXONEMAL"/>
    <property type="match status" value="1"/>
</dbReference>
<evidence type="ECO:0000313" key="4">
    <source>
        <dbReference type="Proteomes" id="UP001164746"/>
    </source>
</evidence>